<evidence type="ECO:0000313" key="7">
    <source>
        <dbReference type="Proteomes" id="UP001302477"/>
    </source>
</evidence>
<dbReference type="Proteomes" id="UP001302477">
    <property type="component" value="Chromosome"/>
</dbReference>
<name>A0AAU0N2M4_9GAMM</name>
<proteinExistence type="predicted"/>
<dbReference type="PROSITE" id="PS51078">
    <property type="entry name" value="ICLR_ED"/>
    <property type="match status" value="1"/>
</dbReference>
<dbReference type="SUPFAM" id="SSF55781">
    <property type="entry name" value="GAF domain-like"/>
    <property type="match status" value="1"/>
</dbReference>
<dbReference type="GO" id="GO:0045892">
    <property type="term" value="P:negative regulation of DNA-templated transcription"/>
    <property type="evidence" value="ECO:0007669"/>
    <property type="project" value="TreeGrafter"/>
</dbReference>
<dbReference type="AlphaFoldDB" id="A0AAU0N2M4"/>
<dbReference type="EMBL" id="CP137555">
    <property type="protein sequence ID" value="WOX07222.1"/>
    <property type="molecule type" value="Genomic_DNA"/>
</dbReference>
<dbReference type="InterPro" id="IPR050707">
    <property type="entry name" value="HTH_MetabolicPath_Reg"/>
</dbReference>
<accession>A0AAU0N2M4</accession>
<evidence type="ECO:0000256" key="2">
    <source>
        <dbReference type="ARBA" id="ARBA00023125"/>
    </source>
</evidence>
<keyword evidence="7" id="KW-1185">Reference proteome</keyword>
<reference evidence="6 7" key="1">
    <citation type="submission" date="2023-10" db="EMBL/GenBank/DDBJ databases">
        <title>Description of Microbulbifer bruguierae sp. nov., isolated from the sediments of mangrove plant Bruguiera sexangula and comparative genomic analyses of the genus Microbulbifer.</title>
        <authorList>
            <person name="Long M."/>
        </authorList>
    </citation>
    <scope>NUCLEOTIDE SEQUENCE [LARGE SCALE GENOMIC DNA]</scope>
    <source>
        <strain evidence="6 7">SPO729</strain>
    </source>
</reference>
<dbReference type="GO" id="GO:0003700">
    <property type="term" value="F:DNA-binding transcription factor activity"/>
    <property type="evidence" value="ECO:0007669"/>
    <property type="project" value="TreeGrafter"/>
</dbReference>
<feature type="domain" description="IclR-ED" evidence="5">
    <location>
        <begin position="75"/>
        <end position="259"/>
    </location>
</feature>
<evidence type="ECO:0000259" key="5">
    <source>
        <dbReference type="PROSITE" id="PS51078"/>
    </source>
</evidence>
<keyword evidence="2" id="KW-0238">DNA-binding</keyword>
<evidence type="ECO:0000256" key="3">
    <source>
        <dbReference type="ARBA" id="ARBA00023163"/>
    </source>
</evidence>
<dbReference type="InterPro" id="IPR036390">
    <property type="entry name" value="WH_DNA-bd_sf"/>
</dbReference>
<keyword evidence="3" id="KW-0804">Transcription</keyword>
<dbReference type="Gene3D" id="3.30.450.40">
    <property type="match status" value="1"/>
</dbReference>
<dbReference type="RefSeq" id="WP_318955651.1">
    <property type="nucleotide sequence ID" value="NZ_CP137555.1"/>
</dbReference>
<dbReference type="GO" id="GO:0003677">
    <property type="term" value="F:DNA binding"/>
    <property type="evidence" value="ECO:0007669"/>
    <property type="project" value="UniProtKB-KW"/>
</dbReference>
<dbReference type="PANTHER" id="PTHR30136">
    <property type="entry name" value="HELIX-TURN-HELIX TRANSCRIPTIONAL REGULATOR, ICLR FAMILY"/>
    <property type="match status" value="1"/>
</dbReference>
<evidence type="ECO:0000256" key="1">
    <source>
        <dbReference type="ARBA" id="ARBA00023015"/>
    </source>
</evidence>
<dbReference type="KEGG" id="mpaf:R5R33_08820"/>
<evidence type="ECO:0000259" key="4">
    <source>
        <dbReference type="PROSITE" id="PS51077"/>
    </source>
</evidence>
<dbReference type="InterPro" id="IPR029016">
    <property type="entry name" value="GAF-like_dom_sf"/>
</dbReference>
<dbReference type="InterPro" id="IPR012794">
    <property type="entry name" value="PcaR_PcaU"/>
</dbReference>
<dbReference type="InterPro" id="IPR014757">
    <property type="entry name" value="Tscrpt_reg_IclR_C"/>
</dbReference>
<dbReference type="PROSITE" id="PS51077">
    <property type="entry name" value="HTH_ICLR"/>
    <property type="match status" value="1"/>
</dbReference>
<organism evidence="6 7">
    <name type="scientific">Microbulbifer pacificus</name>
    <dbReference type="NCBI Taxonomy" id="407164"/>
    <lineage>
        <taxon>Bacteria</taxon>
        <taxon>Pseudomonadati</taxon>
        <taxon>Pseudomonadota</taxon>
        <taxon>Gammaproteobacteria</taxon>
        <taxon>Cellvibrionales</taxon>
        <taxon>Microbulbiferaceae</taxon>
        <taxon>Microbulbifer</taxon>
    </lineage>
</organism>
<dbReference type="InterPro" id="IPR005471">
    <property type="entry name" value="Tscrpt_reg_IclR_N"/>
</dbReference>
<dbReference type="GO" id="GO:0046278">
    <property type="term" value="P:3,4-dihydroxybenzoate metabolic process"/>
    <property type="evidence" value="ECO:0007669"/>
    <property type="project" value="InterPro"/>
</dbReference>
<evidence type="ECO:0000313" key="6">
    <source>
        <dbReference type="EMBL" id="WOX07222.1"/>
    </source>
</evidence>
<dbReference type="InterPro" id="IPR036388">
    <property type="entry name" value="WH-like_DNA-bd_sf"/>
</dbReference>
<dbReference type="NCBIfam" id="TIGR02431">
    <property type="entry name" value="pcaR_pcaU"/>
    <property type="match status" value="1"/>
</dbReference>
<protein>
    <submittedName>
        <fullName evidence="6">IclR family transcriptional regulator C-terminal domain-containing protein</fullName>
    </submittedName>
</protein>
<dbReference type="PANTHER" id="PTHR30136:SF34">
    <property type="entry name" value="TRANSCRIPTIONAL REGULATOR"/>
    <property type="match status" value="1"/>
</dbReference>
<dbReference type="GO" id="GO:0045893">
    <property type="term" value="P:positive regulation of DNA-templated transcription"/>
    <property type="evidence" value="ECO:0007669"/>
    <property type="project" value="InterPro"/>
</dbReference>
<dbReference type="Pfam" id="PF09339">
    <property type="entry name" value="HTH_IclR"/>
    <property type="match status" value="1"/>
</dbReference>
<dbReference type="Gene3D" id="1.10.10.10">
    <property type="entry name" value="Winged helix-like DNA-binding domain superfamily/Winged helix DNA-binding domain"/>
    <property type="match status" value="1"/>
</dbReference>
<dbReference type="SMART" id="SM00346">
    <property type="entry name" value="HTH_ICLR"/>
    <property type="match status" value="1"/>
</dbReference>
<keyword evidence="1" id="KW-0805">Transcription regulation</keyword>
<gene>
    <name evidence="6" type="ORF">R5R33_08820</name>
</gene>
<dbReference type="Pfam" id="PF01614">
    <property type="entry name" value="IclR_C"/>
    <property type="match status" value="1"/>
</dbReference>
<sequence>MSSPEDFNQSADYVQSLHRGLEVIRAFNSERPAMTLSELAECTGLSRAVVRRLLLTLQYLGYVTSRGRLFSLSPRILELGFAYLGSLPVTELAQPLMQALSDRVGESCSLSVLDGFDIVYVQRVAVRKVMTVSLGAGARLPAFCASMGRVLLSGLADTELDAWLAEAPIASRTPYTVTEPARLHEVIAGVRDQGYCYVEQELELGLCSLSVPVRDGSGRIAYALNIGLPYGEGVRERALAELLPELTSTAEAIGRSLAASH</sequence>
<dbReference type="SUPFAM" id="SSF46785">
    <property type="entry name" value="Winged helix' DNA-binding domain"/>
    <property type="match status" value="1"/>
</dbReference>
<feature type="domain" description="HTH iclR-type" evidence="4">
    <location>
        <begin position="14"/>
        <end position="74"/>
    </location>
</feature>